<evidence type="ECO:0000256" key="3">
    <source>
        <dbReference type="ARBA" id="ARBA00022737"/>
    </source>
</evidence>
<dbReference type="GO" id="GO:0015026">
    <property type="term" value="F:coreceptor activity"/>
    <property type="evidence" value="ECO:0007669"/>
    <property type="project" value="TreeGrafter"/>
</dbReference>
<evidence type="ECO:0000313" key="12">
    <source>
        <dbReference type="EMBL" id="KAJ7390627.1"/>
    </source>
</evidence>
<keyword evidence="1" id="KW-0053">Apoptosis</keyword>
<dbReference type="Pfam" id="PF00531">
    <property type="entry name" value="Death"/>
    <property type="match status" value="1"/>
</dbReference>
<gene>
    <name evidence="12" type="primary">Tnfrsf22</name>
    <name evidence="12" type="ORF">OS493_023336</name>
</gene>
<feature type="compositionally biased region" description="Low complexity" evidence="7">
    <location>
        <begin position="306"/>
        <end position="317"/>
    </location>
</feature>
<dbReference type="PROSITE" id="PS50050">
    <property type="entry name" value="TNFR_NGFR_2"/>
    <property type="match status" value="3"/>
</dbReference>
<evidence type="ECO:0000256" key="9">
    <source>
        <dbReference type="SAM" id="SignalP"/>
    </source>
</evidence>
<keyword evidence="8" id="KW-0472">Membrane</keyword>
<dbReference type="PROSITE" id="PS00652">
    <property type="entry name" value="TNFR_NGFR_1"/>
    <property type="match status" value="2"/>
</dbReference>
<keyword evidence="3" id="KW-0677">Repeat</keyword>
<feature type="domain" description="Death" evidence="10">
    <location>
        <begin position="347"/>
        <end position="397"/>
    </location>
</feature>
<dbReference type="InterPro" id="IPR001368">
    <property type="entry name" value="TNFR/NGFR_Cys_rich_reg"/>
</dbReference>
<feature type="disulfide bond" evidence="6">
    <location>
        <begin position="120"/>
        <end position="138"/>
    </location>
</feature>
<evidence type="ECO:0000259" key="11">
    <source>
        <dbReference type="PROSITE" id="PS50050"/>
    </source>
</evidence>
<keyword evidence="8" id="KW-1133">Transmembrane helix</keyword>
<evidence type="ECO:0000313" key="13">
    <source>
        <dbReference type="Proteomes" id="UP001163046"/>
    </source>
</evidence>
<feature type="disulfide bond" evidence="6">
    <location>
        <begin position="78"/>
        <end position="91"/>
    </location>
</feature>
<dbReference type="PROSITE" id="PS50017">
    <property type="entry name" value="DEATH_DOMAIN"/>
    <property type="match status" value="1"/>
</dbReference>
<feature type="repeat" description="TNFR-Cys" evidence="6">
    <location>
        <begin position="100"/>
        <end position="138"/>
    </location>
</feature>
<comment type="caution">
    <text evidence="12">The sequence shown here is derived from an EMBL/GenBank/DDBJ whole genome shotgun (WGS) entry which is preliminary data.</text>
</comment>
<dbReference type="Gene3D" id="2.10.50.10">
    <property type="entry name" value="Tumor Necrosis Factor Receptor, subunit A, domain 2"/>
    <property type="match status" value="3"/>
</dbReference>
<keyword evidence="13" id="KW-1185">Reference proteome</keyword>
<evidence type="ECO:0000256" key="1">
    <source>
        <dbReference type="ARBA" id="ARBA00022703"/>
    </source>
</evidence>
<sequence>MEAQILIVLTFCSLLRTIHALNCPDGMYYGGVYCCKPCPAATYLKQPCNVSNGNSFCEPCPRGTYMNESNNKTACKPCKKCGPSQVALVPCKPSENRQCGCQPGKFHDPAFLFCMDCLKCIVGEGVVSPCTQTTNTKCQPCTKGTFSDIVSNAERCMICSKCEPAGIKEECNATRDTICEPRQVNISRSLTASQTIPTMSLQTDPVPTNGGSSLKPIKSEEGNSYYIIGISGAMLVVICVVVAIYCVLRRRCDERNIANENDAEIEEAKYDFVPATTSETPAHARSSHGLRGRRTKQSGHQREPDSQGSSGSLQGVSIGNDKTLIRDLPAGVYLDLGRLLNPKSSNNWVKLAGHLEFTTNDVKNLELFPDEATQSTLEQWGQRDGSTVDVLISVLKK</sequence>
<keyword evidence="4 6" id="KW-1015">Disulfide bond</keyword>
<dbReference type="Proteomes" id="UP001163046">
    <property type="component" value="Unassembled WGS sequence"/>
</dbReference>
<dbReference type="SMART" id="SM01411">
    <property type="entry name" value="Ephrin_rec_like"/>
    <property type="match status" value="2"/>
</dbReference>
<dbReference type="InterPro" id="IPR000488">
    <property type="entry name" value="Death_dom"/>
</dbReference>
<dbReference type="GO" id="GO:0006915">
    <property type="term" value="P:apoptotic process"/>
    <property type="evidence" value="ECO:0007669"/>
    <property type="project" value="UniProtKB-KW"/>
</dbReference>
<feature type="disulfide bond" evidence="6">
    <location>
        <begin position="117"/>
        <end position="130"/>
    </location>
</feature>
<evidence type="ECO:0000256" key="5">
    <source>
        <dbReference type="ARBA" id="ARBA00023180"/>
    </source>
</evidence>
<dbReference type="SUPFAM" id="SSF47986">
    <property type="entry name" value="DEATH domain"/>
    <property type="match status" value="1"/>
</dbReference>
<feature type="repeat" description="TNFR-Cys" evidence="6">
    <location>
        <begin position="59"/>
        <end position="99"/>
    </location>
</feature>
<dbReference type="GO" id="GO:0005886">
    <property type="term" value="C:plasma membrane"/>
    <property type="evidence" value="ECO:0007669"/>
    <property type="project" value="TreeGrafter"/>
</dbReference>
<feature type="region of interest" description="Disordered" evidence="7">
    <location>
        <begin position="272"/>
        <end position="317"/>
    </location>
</feature>
<evidence type="ECO:0000256" key="4">
    <source>
        <dbReference type="ARBA" id="ARBA00023157"/>
    </source>
</evidence>
<feature type="compositionally biased region" description="Basic residues" evidence="7">
    <location>
        <begin position="285"/>
        <end position="299"/>
    </location>
</feature>
<organism evidence="12 13">
    <name type="scientific">Desmophyllum pertusum</name>
    <dbReference type="NCBI Taxonomy" id="174260"/>
    <lineage>
        <taxon>Eukaryota</taxon>
        <taxon>Metazoa</taxon>
        <taxon>Cnidaria</taxon>
        <taxon>Anthozoa</taxon>
        <taxon>Hexacorallia</taxon>
        <taxon>Scleractinia</taxon>
        <taxon>Caryophylliina</taxon>
        <taxon>Caryophylliidae</taxon>
        <taxon>Desmophyllum</taxon>
    </lineage>
</organism>
<evidence type="ECO:0000259" key="10">
    <source>
        <dbReference type="PROSITE" id="PS50017"/>
    </source>
</evidence>
<feature type="disulfide bond" evidence="6">
    <location>
        <begin position="81"/>
        <end position="99"/>
    </location>
</feature>
<dbReference type="InterPro" id="IPR011029">
    <property type="entry name" value="DEATH-like_dom_sf"/>
</dbReference>
<feature type="domain" description="TNFR-Cys" evidence="11">
    <location>
        <begin position="140"/>
        <end position="179"/>
    </location>
</feature>
<keyword evidence="8" id="KW-0812">Transmembrane</keyword>
<name>A0A9X0D7U9_9CNID</name>
<feature type="transmembrane region" description="Helical" evidence="8">
    <location>
        <begin position="225"/>
        <end position="248"/>
    </location>
</feature>
<evidence type="ECO:0000256" key="8">
    <source>
        <dbReference type="SAM" id="Phobius"/>
    </source>
</evidence>
<reference evidence="12" key="1">
    <citation type="submission" date="2023-01" db="EMBL/GenBank/DDBJ databases">
        <title>Genome assembly of the deep-sea coral Lophelia pertusa.</title>
        <authorList>
            <person name="Herrera S."/>
            <person name="Cordes E."/>
        </authorList>
    </citation>
    <scope>NUCLEOTIDE SEQUENCE</scope>
    <source>
        <strain evidence="12">USNM1676648</strain>
        <tissue evidence="12">Polyp</tissue>
    </source>
</reference>
<dbReference type="EMBL" id="MU825413">
    <property type="protein sequence ID" value="KAJ7390627.1"/>
    <property type="molecule type" value="Genomic_DNA"/>
</dbReference>
<dbReference type="OrthoDB" id="5978987at2759"/>
<evidence type="ECO:0000256" key="2">
    <source>
        <dbReference type="ARBA" id="ARBA00022729"/>
    </source>
</evidence>
<feature type="chain" id="PRO_5040852995" evidence="9">
    <location>
        <begin position="21"/>
        <end position="397"/>
    </location>
</feature>
<feature type="domain" description="TNFR-Cys" evidence="11">
    <location>
        <begin position="59"/>
        <end position="99"/>
    </location>
</feature>
<feature type="signal peptide" evidence="9">
    <location>
        <begin position="1"/>
        <end position="20"/>
    </location>
</feature>
<dbReference type="GO" id="GO:0005035">
    <property type="term" value="F:death receptor activity"/>
    <property type="evidence" value="ECO:0007669"/>
    <property type="project" value="TreeGrafter"/>
</dbReference>
<dbReference type="Pfam" id="PF00020">
    <property type="entry name" value="TNFR_c6"/>
    <property type="match status" value="3"/>
</dbReference>
<keyword evidence="2 9" id="KW-0732">Signal</keyword>
<dbReference type="GO" id="GO:0048406">
    <property type="term" value="F:nerve growth factor binding"/>
    <property type="evidence" value="ECO:0007669"/>
    <property type="project" value="TreeGrafter"/>
</dbReference>
<evidence type="ECO:0000256" key="6">
    <source>
        <dbReference type="PROSITE-ProRule" id="PRU00206"/>
    </source>
</evidence>
<dbReference type="SMART" id="SM00208">
    <property type="entry name" value="TNFR"/>
    <property type="match status" value="4"/>
</dbReference>
<feature type="disulfide bond" evidence="6">
    <location>
        <begin position="141"/>
        <end position="156"/>
    </location>
</feature>
<dbReference type="PANTHER" id="PTHR46605">
    <property type="entry name" value="TUMOR NECROSIS FACTOR RECEPTOR"/>
    <property type="match status" value="1"/>
</dbReference>
<dbReference type="GO" id="GO:0009986">
    <property type="term" value="C:cell surface"/>
    <property type="evidence" value="ECO:0007669"/>
    <property type="project" value="TreeGrafter"/>
</dbReference>
<dbReference type="GO" id="GO:0007266">
    <property type="term" value="P:Rho protein signal transduction"/>
    <property type="evidence" value="ECO:0007669"/>
    <property type="project" value="TreeGrafter"/>
</dbReference>
<comment type="caution">
    <text evidence="6">Lacks conserved residue(s) required for the propagation of feature annotation.</text>
</comment>
<feature type="disulfide bond" evidence="6">
    <location>
        <begin position="60"/>
        <end position="75"/>
    </location>
</feature>
<feature type="domain" description="TNFR-Cys" evidence="11">
    <location>
        <begin position="100"/>
        <end position="138"/>
    </location>
</feature>
<accession>A0A9X0D7U9</accession>
<feature type="repeat" description="TNFR-Cys" evidence="6">
    <location>
        <begin position="140"/>
        <end position="179"/>
    </location>
</feature>
<keyword evidence="5" id="KW-0325">Glycoprotein</keyword>
<dbReference type="AlphaFoldDB" id="A0A9X0D7U9"/>
<dbReference type="Gene3D" id="1.10.533.10">
    <property type="entry name" value="Death Domain, Fas"/>
    <property type="match status" value="1"/>
</dbReference>
<evidence type="ECO:0000256" key="7">
    <source>
        <dbReference type="SAM" id="MobiDB-lite"/>
    </source>
</evidence>
<dbReference type="SUPFAM" id="SSF57586">
    <property type="entry name" value="TNF receptor-like"/>
    <property type="match status" value="2"/>
</dbReference>
<dbReference type="PANTHER" id="PTHR46605:SF2">
    <property type="entry name" value="TNFR-CYS DOMAIN-CONTAINING PROTEIN"/>
    <property type="match status" value="1"/>
</dbReference>
<proteinExistence type="predicted"/>
<dbReference type="InterPro" id="IPR052302">
    <property type="entry name" value="Neurotrophin_rcpt-DD"/>
</dbReference>
<protein>
    <submittedName>
        <fullName evidence="12">Death domain</fullName>
    </submittedName>
</protein>